<feature type="compositionally biased region" description="Basic and acidic residues" evidence="1">
    <location>
        <begin position="7"/>
        <end position="25"/>
    </location>
</feature>
<dbReference type="EMBL" id="JAQQWK010000010">
    <property type="protein sequence ID" value="KAK8030187.1"/>
    <property type="molecule type" value="Genomic_DNA"/>
</dbReference>
<feature type="compositionally biased region" description="Basic and acidic residues" evidence="1">
    <location>
        <begin position="43"/>
        <end position="58"/>
    </location>
</feature>
<feature type="region of interest" description="Disordered" evidence="1">
    <location>
        <begin position="1"/>
        <end position="81"/>
    </location>
</feature>
<organism evidence="2 3">
    <name type="scientific">Apiospora rasikravindrae</name>
    <dbReference type="NCBI Taxonomy" id="990691"/>
    <lineage>
        <taxon>Eukaryota</taxon>
        <taxon>Fungi</taxon>
        <taxon>Dikarya</taxon>
        <taxon>Ascomycota</taxon>
        <taxon>Pezizomycotina</taxon>
        <taxon>Sordariomycetes</taxon>
        <taxon>Xylariomycetidae</taxon>
        <taxon>Amphisphaeriales</taxon>
        <taxon>Apiosporaceae</taxon>
        <taxon>Apiospora</taxon>
    </lineage>
</organism>
<protein>
    <submittedName>
        <fullName evidence="2">Uncharacterized protein</fullName>
    </submittedName>
</protein>
<name>A0ABR1SEC5_9PEZI</name>
<evidence type="ECO:0000313" key="2">
    <source>
        <dbReference type="EMBL" id="KAK8030187.1"/>
    </source>
</evidence>
<proteinExistence type="predicted"/>
<gene>
    <name evidence="2" type="ORF">PG993_011478</name>
</gene>
<sequence>MVSSKGKPTDPELREELKEEIKAEPNKSGGGEGQWAAWKASKLAKEYEKQGGDYKNEAGSKNQPQKGAPQAKSEKQTVDEA</sequence>
<dbReference type="Proteomes" id="UP001444661">
    <property type="component" value="Unassembled WGS sequence"/>
</dbReference>
<evidence type="ECO:0000256" key="1">
    <source>
        <dbReference type="SAM" id="MobiDB-lite"/>
    </source>
</evidence>
<keyword evidence="3" id="KW-1185">Reference proteome</keyword>
<evidence type="ECO:0000313" key="3">
    <source>
        <dbReference type="Proteomes" id="UP001444661"/>
    </source>
</evidence>
<comment type="caution">
    <text evidence="2">The sequence shown here is derived from an EMBL/GenBank/DDBJ whole genome shotgun (WGS) entry which is preliminary data.</text>
</comment>
<reference evidence="2 3" key="1">
    <citation type="submission" date="2023-01" db="EMBL/GenBank/DDBJ databases">
        <title>Analysis of 21 Apiospora genomes using comparative genomics revels a genus with tremendous synthesis potential of carbohydrate active enzymes and secondary metabolites.</title>
        <authorList>
            <person name="Sorensen T."/>
        </authorList>
    </citation>
    <scope>NUCLEOTIDE SEQUENCE [LARGE SCALE GENOMIC DNA]</scope>
    <source>
        <strain evidence="2 3">CBS 33761</strain>
    </source>
</reference>
<accession>A0ABR1SEC5</accession>
<feature type="compositionally biased region" description="Basic and acidic residues" evidence="1">
    <location>
        <begin position="72"/>
        <end position="81"/>
    </location>
</feature>